<accession>A0A2J8AF77</accession>
<evidence type="ECO:0000256" key="1">
    <source>
        <dbReference type="SAM" id="MobiDB-lite"/>
    </source>
</evidence>
<dbReference type="EMBL" id="PGGS01000036">
    <property type="protein sequence ID" value="PNH11183.1"/>
    <property type="molecule type" value="Genomic_DNA"/>
</dbReference>
<dbReference type="InterPro" id="IPR013083">
    <property type="entry name" value="Znf_RING/FYVE/PHD"/>
</dbReference>
<gene>
    <name evidence="3" type="ORF">TSOC_002025</name>
</gene>
<sequence length="316" mass="31772">MERIGGPCVMVLDAAMRPRFEVARVALESSGDDSISSGGGGGGASSGGGGGANSGGGGGTSGSGGCSGTPGLERGGQTCPQPGFSSNEGLGNWPHRRIICVTVIILYFAAGVYNVLWLAYSMRKSSLLSSLFHISCALVALVVVCVAAHCLRSWRQEEERELLLGAGQRQNTARAEQAQEGVGGPPAAGPAAVTERERQQQEGRGGVDAPRAGAARAPAALVSEEAPAGGCPLLAAGAGNTADSAGGGAGGEARGGLDGLCCVCMDRRAVAGFMHADVVHCCLCGECEGEMRRRGGLARCLMCKRPAAAVCRVIAT</sequence>
<keyword evidence="2" id="KW-0812">Transmembrane</keyword>
<evidence type="ECO:0000313" key="4">
    <source>
        <dbReference type="Proteomes" id="UP000236333"/>
    </source>
</evidence>
<reference evidence="3 4" key="1">
    <citation type="journal article" date="2017" name="Mol. Biol. Evol.">
        <title>The 4-celled Tetrabaena socialis nuclear genome reveals the essential components for genetic control of cell number at the origin of multicellularity in the volvocine lineage.</title>
        <authorList>
            <person name="Featherston J."/>
            <person name="Arakaki Y."/>
            <person name="Hanschen E.R."/>
            <person name="Ferris P.J."/>
            <person name="Michod R.E."/>
            <person name="Olson B.J.S.C."/>
            <person name="Nozaki H."/>
            <person name="Durand P.M."/>
        </authorList>
    </citation>
    <scope>NUCLEOTIDE SEQUENCE [LARGE SCALE GENOMIC DNA]</scope>
    <source>
        <strain evidence="3 4">NIES-571</strain>
    </source>
</reference>
<dbReference type="Proteomes" id="UP000236333">
    <property type="component" value="Unassembled WGS sequence"/>
</dbReference>
<evidence type="ECO:0000256" key="2">
    <source>
        <dbReference type="SAM" id="Phobius"/>
    </source>
</evidence>
<feature type="region of interest" description="Disordered" evidence="1">
    <location>
        <begin position="30"/>
        <end position="72"/>
    </location>
</feature>
<name>A0A2J8AF77_9CHLO</name>
<keyword evidence="4" id="KW-1185">Reference proteome</keyword>
<keyword evidence="2" id="KW-0472">Membrane</keyword>
<organism evidence="3 4">
    <name type="scientific">Tetrabaena socialis</name>
    <dbReference type="NCBI Taxonomy" id="47790"/>
    <lineage>
        <taxon>Eukaryota</taxon>
        <taxon>Viridiplantae</taxon>
        <taxon>Chlorophyta</taxon>
        <taxon>core chlorophytes</taxon>
        <taxon>Chlorophyceae</taxon>
        <taxon>CS clade</taxon>
        <taxon>Chlamydomonadales</taxon>
        <taxon>Tetrabaenaceae</taxon>
        <taxon>Tetrabaena</taxon>
    </lineage>
</organism>
<dbReference type="AlphaFoldDB" id="A0A2J8AF77"/>
<evidence type="ECO:0000313" key="3">
    <source>
        <dbReference type="EMBL" id="PNH11183.1"/>
    </source>
</evidence>
<keyword evidence="2" id="KW-1133">Transmembrane helix</keyword>
<feature type="region of interest" description="Disordered" evidence="1">
    <location>
        <begin position="173"/>
        <end position="212"/>
    </location>
</feature>
<feature type="transmembrane region" description="Helical" evidence="2">
    <location>
        <begin position="132"/>
        <end position="151"/>
    </location>
</feature>
<protein>
    <submittedName>
        <fullName evidence="3">Uncharacterized protein</fullName>
    </submittedName>
</protein>
<feature type="transmembrane region" description="Helical" evidence="2">
    <location>
        <begin position="98"/>
        <end position="120"/>
    </location>
</feature>
<proteinExistence type="predicted"/>
<dbReference type="Gene3D" id="3.30.40.10">
    <property type="entry name" value="Zinc/RING finger domain, C3HC4 (zinc finger)"/>
    <property type="match status" value="1"/>
</dbReference>
<feature type="compositionally biased region" description="Gly residues" evidence="1">
    <location>
        <begin position="37"/>
        <end position="68"/>
    </location>
</feature>
<comment type="caution">
    <text evidence="3">The sequence shown here is derived from an EMBL/GenBank/DDBJ whole genome shotgun (WGS) entry which is preliminary data.</text>
</comment>